<dbReference type="KEGG" id="bbgw:UT28_C0001G0347"/>
<sequence>MIATQPEKTLAFLECVEGDENTNSGPGIYCGLDEETYDEIKKLALSNCGLIPSRNLFIAVIDDCAFGFLIDIRADGKVIMINDTFELPPESFDEVMKRGYFKTIYLGQEARIHGDNIDLQSSMCFEIDGMMSDKDDYFLAITAANNYLTEFGV</sequence>
<evidence type="ECO:0000313" key="1">
    <source>
        <dbReference type="EMBL" id="AKM82156.1"/>
    </source>
</evidence>
<protein>
    <submittedName>
        <fullName evidence="1">Uncharacterized protein</fullName>
    </submittedName>
</protein>
<evidence type="ECO:0000313" key="2">
    <source>
        <dbReference type="Proteomes" id="UP000035648"/>
    </source>
</evidence>
<accession>A0A0G4B2G7</accession>
<organism evidence="1 2">
    <name type="scientific">Berkelbacteria bacterium GW2011_GWE1_39_12</name>
    <dbReference type="NCBI Taxonomy" id="1618337"/>
    <lineage>
        <taxon>Bacteria</taxon>
        <taxon>Candidatus Berkelbacteria</taxon>
    </lineage>
</organism>
<gene>
    <name evidence="1" type="ORF">UT28_C0001G0347</name>
</gene>
<dbReference type="AlphaFoldDB" id="A0A0G4B2G7"/>
<proteinExistence type="predicted"/>
<dbReference type="STRING" id="1618337.UT28_C0001G0347"/>
<dbReference type="Proteomes" id="UP000035648">
    <property type="component" value="Chromosome"/>
</dbReference>
<reference evidence="1 2" key="1">
    <citation type="journal article" date="2015" name="Nature">
        <title>rRNA introns, odd ribosomes, and small enigmatic genomes across a large radiation of phyla.</title>
        <authorList>
            <person name="Brown C.T."/>
            <person name="Hug L.A."/>
            <person name="Thomas B.C."/>
            <person name="Sharon I."/>
            <person name="Castelle C.J."/>
            <person name="Singh A."/>
            <person name="Wilkins M.J."/>
            <person name="Williams K.H."/>
            <person name="Banfield J.F."/>
        </authorList>
    </citation>
    <scope>NUCLEOTIDE SEQUENCE [LARGE SCALE GENOMIC DNA]</scope>
</reference>
<dbReference type="EMBL" id="CP011213">
    <property type="protein sequence ID" value="AKM82156.1"/>
    <property type="molecule type" value="Genomic_DNA"/>
</dbReference>
<name>A0A0G4B2G7_9BACT</name>